<dbReference type="RefSeq" id="WP_250868839.1">
    <property type="nucleotide sequence ID" value="NZ_JAGSOI010000052.1"/>
</dbReference>
<comment type="caution">
    <text evidence="1">The sequence shown here is derived from an EMBL/GenBank/DDBJ whole genome shotgun (WGS) entry which is preliminary data.</text>
</comment>
<sequence>MLVSSGSYKAIPSTNNSIIWENLINIIEEDEAKLGSDIINIAAMNSLSLNFLNDVPFDFAKELRDKGYLAELRQYLKKKFKDIEASPNDSDFKHKINDISIDIMDEITMHEHEWDDIRKELRDSIAIKSVASVVAGTTTAVVTGGMPLSSLFGVVGGSIPIASSSKDILRYLNNRRSLKKNGIHLFFDLKNDNCI</sequence>
<evidence type="ECO:0000313" key="1">
    <source>
        <dbReference type="EMBL" id="MCM1987483.1"/>
    </source>
</evidence>
<dbReference type="EMBL" id="JAGSOI010000052">
    <property type="protein sequence ID" value="MCM1987483.1"/>
    <property type="molecule type" value="Genomic_DNA"/>
</dbReference>
<dbReference type="Proteomes" id="UP001056766">
    <property type="component" value="Unassembled WGS sequence"/>
</dbReference>
<proteinExistence type="predicted"/>
<gene>
    <name evidence="1" type="ORF">KDK67_10905</name>
</gene>
<reference evidence="1" key="1">
    <citation type="journal article" date="2021" name="mSystems">
        <title>Bacteria and Archaea Synergistically Convert Glycine Betaine to Biogenic Methane in the Formosa Cold Seep of the South China Sea.</title>
        <authorList>
            <person name="Li L."/>
            <person name="Zhang W."/>
            <person name="Zhang S."/>
            <person name="Song L."/>
            <person name="Sun Q."/>
            <person name="Zhang H."/>
            <person name="Xiang H."/>
            <person name="Dong X."/>
        </authorList>
    </citation>
    <scope>NUCLEOTIDE SEQUENCE</scope>
    <source>
        <strain evidence="1">LLY</strain>
    </source>
</reference>
<name>A0A9E4ZGJ3_9EURY</name>
<keyword evidence="2" id="KW-1185">Reference proteome</keyword>
<protein>
    <submittedName>
        <fullName evidence="1">Uncharacterized protein</fullName>
    </submittedName>
</protein>
<dbReference type="AlphaFoldDB" id="A0A9E4ZGJ3"/>
<evidence type="ECO:0000313" key="2">
    <source>
        <dbReference type="Proteomes" id="UP001056766"/>
    </source>
</evidence>
<organism evidence="1 2">
    <name type="scientific">Methanococcoides seepicolus</name>
    <dbReference type="NCBI Taxonomy" id="2828780"/>
    <lineage>
        <taxon>Archaea</taxon>
        <taxon>Methanobacteriati</taxon>
        <taxon>Methanobacteriota</taxon>
        <taxon>Stenosarchaea group</taxon>
        <taxon>Methanomicrobia</taxon>
        <taxon>Methanosarcinales</taxon>
        <taxon>Methanosarcinaceae</taxon>
        <taxon>Methanococcoides</taxon>
    </lineage>
</organism>
<accession>A0A9E4ZGJ3</accession>
<reference evidence="1" key="2">
    <citation type="submission" date="2021-04" db="EMBL/GenBank/DDBJ databases">
        <authorList>
            <person name="Dong X."/>
        </authorList>
    </citation>
    <scope>NUCLEOTIDE SEQUENCE</scope>
    <source>
        <strain evidence="1">LLY</strain>
    </source>
</reference>